<dbReference type="Proteomes" id="UP000366872">
    <property type="component" value="Unassembled WGS sequence"/>
</dbReference>
<keyword evidence="6" id="KW-0653">Protein transport</keyword>
<dbReference type="Pfam" id="PF01618">
    <property type="entry name" value="MotA_ExbB"/>
    <property type="match status" value="1"/>
</dbReference>
<evidence type="ECO:0000313" key="11">
    <source>
        <dbReference type="Proteomes" id="UP000366872"/>
    </source>
</evidence>
<evidence type="ECO:0000256" key="2">
    <source>
        <dbReference type="ARBA" id="ARBA00022475"/>
    </source>
</evidence>
<name>A0A6C2UAF1_PONDE</name>
<keyword evidence="3 7" id="KW-0812">Transmembrane</keyword>
<keyword evidence="5 7" id="KW-0472">Membrane</keyword>
<keyword evidence="2" id="KW-1003">Cell membrane</keyword>
<dbReference type="RefSeq" id="WP_136082523.1">
    <property type="nucleotide sequence ID" value="NZ_CAAHFG010000004.1"/>
</dbReference>
<feature type="chain" id="PRO_5025495382" description="MotA/TolQ/ExbB proton channel domain-containing protein" evidence="8">
    <location>
        <begin position="18"/>
        <end position="247"/>
    </location>
</feature>
<comment type="similarity">
    <text evidence="6">Belongs to the exbB/tolQ family.</text>
</comment>
<dbReference type="InterPro" id="IPR002898">
    <property type="entry name" value="MotA_ExbB_proton_chnl"/>
</dbReference>
<feature type="signal peptide" evidence="8">
    <location>
        <begin position="1"/>
        <end position="17"/>
    </location>
</feature>
<evidence type="ECO:0000313" key="10">
    <source>
        <dbReference type="EMBL" id="VGO17020.1"/>
    </source>
</evidence>
<evidence type="ECO:0000256" key="7">
    <source>
        <dbReference type="SAM" id="Phobius"/>
    </source>
</evidence>
<protein>
    <recommendedName>
        <fullName evidence="9">MotA/TolQ/ExbB proton channel domain-containing protein</fullName>
    </recommendedName>
</protein>
<proteinExistence type="inferred from homology"/>
<accession>A0A6C2UAF1</accession>
<dbReference type="GO" id="GO:0017038">
    <property type="term" value="P:protein import"/>
    <property type="evidence" value="ECO:0007669"/>
    <property type="project" value="TreeGrafter"/>
</dbReference>
<gene>
    <name evidence="10" type="ORF">PDESU_05614</name>
</gene>
<dbReference type="GO" id="GO:0005886">
    <property type="term" value="C:plasma membrane"/>
    <property type="evidence" value="ECO:0007669"/>
    <property type="project" value="UniProtKB-SubCell"/>
</dbReference>
<feature type="domain" description="MotA/TolQ/ExbB proton channel" evidence="9">
    <location>
        <begin position="112"/>
        <end position="230"/>
    </location>
</feature>
<dbReference type="InterPro" id="IPR050790">
    <property type="entry name" value="ExbB/TolQ_transport"/>
</dbReference>
<evidence type="ECO:0000256" key="4">
    <source>
        <dbReference type="ARBA" id="ARBA00022989"/>
    </source>
</evidence>
<evidence type="ECO:0000256" key="8">
    <source>
        <dbReference type="SAM" id="SignalP"/>
    </source>
</evidence>
<evidence type="ECO:0000259" key="9">
    <source>
        <dbReference type="Pfam" id="PF01618"/>
    </source>
</evidence>
<evidence type="ECO:0000256" key="5">
    <source>
        <dbReference type="ARBA" id="ARBA00023136"/>
    </source>
</evidence>
<dbReference type="PANTHER" id="PTHR30625:SF17">
    <property type="entry name" value="TOLQ-RELATED"/>
    <property type="match status" value="1"/>
</dbReference>
<dbReference type="AlphaFoldDB" id="A0A6C2UAF1"/>
<feature type="transmembrane region" description="Helical" evidence="7">
    <location>
        <begin position="154"/>
        <end position="177"/>
    </location>
</feature>
<keyword evidence="8" id="KW-0732">Signal</keyword>
<feature type="transmembrane region" description="Helical" evidence="7">
    <location>
        <begin position="197"/>
        <end position="218"/>
    </location>
</feature>
<keyword evidence="11" id="KW-1185">Reference proteome</keyword>
<dbReference type="PANTHER" id="PTHR30625">
    <property type="entry name" value="PROTEIN TOLQ"/>
    <property type="match status" value="1"/>
</dbReference>
<reference evidence="10 11" key="1">
    <citation type="submission" date="2019-04" db="EMBL/GenBank/DDBJ databases">
        <authorList>
            <person name="Van Vliet M D."/>
        </authorList>
    </citation>
    <scope>NUCLEOTIDE SEQUENCE [LARGE SCALE GENOMIC DNA]</scope>
    <source>
        <strain evidence="10 11">F1</strain>
    </source>
</reference>
<keyword evidence="6" id="KW-0813">Transport</keyword>
<sequence length="247" mass="26011">MKRMMLVLLVCAAPVFAQEVVKSEAVATAEAAPEEVSGFMDVVKGGGGFGMALWIGLAGLSLAAGTLIVDSVINIRESKIIPKTLVSLVREAIDEGSLKKAAQRCKDVPGPYSNILLAGFENVEDGFETAQEAIGIAADMESEKMLQRVNYLNVVGNLAPMLGLLGTVQGMILAFATLGTTSGAAKNALLAINISQALYTTAAGLVIAVPAIGSYFFFRNRAAKVILTMESLTMEVMKGLKNKETNH</sequence>
<organism evidence="10 11">
    <name type="scientific">Pontiella desulfatans</name>
    <dbReference type="NCBI Taxonomy" id="2750659"/>
    <lineage>
        <taxon>Bacteria</taxon>
        <taxon>Pseudomonadati</taxon>
        <taxon>Kiritimatiellota</taxon>
        <taxon>Kiritimatiellia</taxon>
        <taxon>Kiritimatiellales</taxon>
        <taxon>Pontiellaceae</taxon>
        <taxon>Pontiella</taxon>
    </lineage>
</organism>
<dbReference type="EMBL" id="CAAHFG010000004">
    <property type="protein sequence ID" value="VGO17020.1"/>
    <property type="molecule type" value="Genomic_DNA"/>
</dbReference>
<evidence type="ECO:0000256" key="1">
    <source>
        <dbReference type="ARBA" id="ARBA00004651"/>
    </source>
</evidence>
<evidence type="ECO:0000256" key="3">
    <source>
        <dbReference type="ARBA" id="ARBA00022692"/>
    </source>
</evidence>
<feature type="transmembrane region" description="Helical" evidence="7">
    <location>
        <begin position="51"/>
        <end position="73"/>
    </location>
</feature>
<evidence type="ECO:0000256" key="6">
    <source>
        <dbReference type="RuleBase" id="RU004057"/>
    </source>
</evidence>
<keyword evidence="4 7" id="KW-1133">Transmembrane helix</keyword>
<comment type="subcellular location">
    <subcellularLocation>
        <location evidence="1">Cell membrane</location>
        <topology evidence="1">Multi-pass membrane protein</topology>
    </subcellularLocation>
    <subcellularLocation>
        <location evidence="6">Membrane</location>
        <topology evidence="6">Multi-pass membrane protein</topology>
    </subcellularLocation>
</comment>